<dbReference type="SUPFAM" id="SSF52047">
    <property type="entry name" value="RNI-like"/>
    <property type="match status" value="1"/>
</dbReference>
<keyword evidence="3" id="KW-1185">Reference proteome</keyword>
<dbReference type="InterPro" id="IPR036047">
    <property type="entry name" value="F-box-like_dom_sf"/>
</dbReference>
<dbReference type="Pfam" id="PF12937">
    <property type="entry name" value="F-box-like"/>
    <property type="match status" value="1"/>
</dbReference>
<dbReference type="EMBL" id="JARJCN010000009">
    <property type="protein sequence ID" value="KAJ7097776.1"/>
    <property type="molecule type" value="Genomic_DNA"/>
</dbReference>
<gene>
    <name evidence="2" type="ORF">B0H15DRAFT_619201</name>
</gene>
<dbReference type="AlphaFoldDB" id="A0AAD6UC51"/>
<protein>
    <recommendedName>
        <fullName evidence="1">F-box domain-containing protein</fullName>
    </recommendedName>
</protein>
<organism evidence="2 3">
    <name type="scientific">Mycena belliarum</name>
    <dbReference type="NCBI Taxonomy" id="1033014"/>
    <lineage>
        <taxon>Eukaryota</taxon>
        <taxon>Fungi</taxon>
        <taxon>Dikarya</taxon>
        <taxon>Basidiomycota</taxon>
        <taxon>Agaricomycotina</taxon>
        <taxon>Agaricomycetes</taxon>
        <taxon>Agaricomycetidae</taxon>
        <taxon>Agaricales</taxon>
        <taxon>Marasmiineae</taxon>
        <taxon>Mycenaceae</taxon>
        <taxon>Mycena</taxon>
    </lineage>
</organism>
<reference evidence="2" key="1">
    <citation type="submission" date="2023-03" db="EMBL/GenBank/DDBJ databases">
        <title>Massive genome expansion in bonnet fungi (Mycena s.s.) driven by repeated elements and novel gene families across ecological guilds.</title>
        <authorList>
            <consortium name="Lawrence Berkeley National Laboratory"/>
            <person name="Harder C.B."/>
            <person name="Miyauchi S."/>
            <person name="Viragh M."/>
            <person name="Kuo A."/>
            <person name="Thoen E."/>
            <person name="Andreopoulos B."/>
            <person name="Lu D."/>
            <person name="Skrede I."/>
            <person name="Drula E."/>
            <person name="Henrissat B."/>
            <person name="Morin E."/>
            <person name="Kohler A."/>
            <person name="Barry K."/>
            <person name="LaButti K."/>
            <person name="Morin E."/>
            <person name="Salamov A."/>
            <person name="Lipzen A."/>
            <person name="Mereny Z."/>
            <person name="Hegedus B."/>
            <person name="Baldrian P."/>
            <person name="Stursova M."/>
            <person name="Weitz H."/>
            <person name="Taylor A."/>
            <person name="Grigoriev I.V."/>
            <person name="Nagy L.G."/>
            <person name="Martin F."/>
            <person name="Kauserud H."/>
        </authorList>
    </citation>
    <scope>NUCLEOTIDE SEQUENCE</scope>
    <source>
        <strain evidence="2">CBHHK173m</strain>
    </source>
</reference>
<feature type="domain" description="F-box" evidence="1">
    <location>
        <begin position="28"/>
        <end position="72"/>
    </location>
</feature>
<name>A0AAD6UC51_9AGAR</name>
<accession>A0AAD6UC51</accession>
<dbReference type="InterPro" id="IPR001810">
    <property type="entry name" value="F-box_dom"/>
</dbReference>
<evidence type="ECO:0000313" key="3">
    <source>
        <dbReference type="Proteomes" id="UP001222325"/>
    </source>
</evidence>
<proteinExistence type="predicted"/>
<dbReference type="Gene3D" id="1.20.1280.50">
    <property type="match status" value="1"/>
</dbReference>
<dbReference type="Proteomes" id="UP001222325">
    <property type="component" value="Unassembled WGS sequence"/>
</dbReference>
<comment type="caution">
    <text evidence="2">The sequence shown here is derived from an EMBL/GenBank/DDBJ whole genome shotgun (WGS) entry which is preliminary data.</text>
</comment>
<dbReference type="SUPFAM" id="SSF81383">
    <property type="entry name" value="F-box domain"/>
    <property type="match status" value="1"/>
</dbReference>
<sequence length="422" mass="47362">MLIRDEFIDNAISQSTSFATMDLIRTFPSEILAKIFGTPPLNAADVSAVSHVSRWWRVAAVGASELWVDVHIEDNDVNHTEVVMEYLRRSQARAISLKIRLSSRPSPVTLPQLCTFLEATVKPNLRRCRSLKVQATRQSWIAISAVFREETYPLLRLLDVMAVHFFAKSSQRPGASTEELTFALPPYHPLQELSLHTMSVGNVPLPALHALRLSGRLHNIVGADGRFNRWLLEGPRKLELCRLAVPAMQFHGQDEESTNMSSVLHLKLAWIYASMDGHGAQNDCVPFFDALQMPLLRTLELESFHGRAWEDFLFALNTPKLKYPRLTTLHLKAFDFQGLSYPGVSFFLSCFPELGSVILTGCPLSTWEAVLDVLMLHPDLCPCLDAVEINGVLLYREEPLPFACACLQGKPARTPPMSEDED</sequence>
<evidence type="ECO:0000313" key="2">
    <source>
        <dbReference type="EMBL" id="KAJ7097776.1"/>
    </source>
</evidence>
<evidence type="ECO:0000259" key="1">
    <source>
        <dbReference type="Pfam" id="PF12937"/>
    </source>
</evidence>